<evidence type="ECO:0000256" key="6">
    <source>
        <dbReference type="ARBA" id="ARBA00022793"/>
    </source>
</evidence>
<evidence type="ECO:0000313" key="11">
    <source>
        <dbReference type="EMBL" id="SEA08685.1"/>
    </source>
</evidence>
<dbReference type="NCBIfam" id="NF006821">
    <property type="entry name" value="PRK09344.1-3"/>
    <property type="match status" value="1"/>
</dbReference>
<comment type="catalytic activity">
    <reaction evidence="9 10">
        <text>oxaloacetate + ATP = phosphoenolpyruvate + ADP + CO2</text>
        <dbReference type="Rhea" id="RHEA:18617"/>
        <dbReference type="ChEBI" id="CHEBI:16452"/>
        <dbReference type="ChEBI" id="CHEBI:16526"/>
        <dbReference type="ChEBI" id="CHEBI:30616"/>
        <dbReference type="ChEBI" id="CHEBI:58702"/>
        <dbReference type="ChEBI" id="CHEBI:456216"/>
        <dbReference type="EC" id="4.1.1.49"/>
    </reaction>
</comment>
<keyword evidence="6 10" id="KW-0210">Decarboxylase</keyword>
<dbReference type="Pfam" id="PF01293">
    <property type="entry name" value="PEPCK_ATP"/>
    <property type="match status" value="1"/>
</dbReference>
<dbReference type="InterPro" id="IPR013035">
    <property type="entry name" value="PEP_carboxykinase_C"/>
</dbReference>
<accession>A0A1H3YAJ8</accession>
<evidence type="ECO:0000256" key="8">
    <source>
        <dbReference type="ARBA" id="ARBA00023239"/>
    </source>
</evidence>
<feature type="binding site" evidence="10">
    <location>
        <position position="325"/>
    </location>
    <ligand>
        <name>ATP</name>
        <dbReference type="ChEBI" id="CHEBI:30616"/>
    </ligand>
</feature>
<feature type="binding site" evidence="10">
    <location>
        <position position="222"/>
    </location>
    <ligand>
        <name>Mn(2+)</name>
        <dbReference type="ChEBI" id="CHEBI:29035"/>
    </ligand>
</feature>
<keyword evidence="11" id="KW-0670">Pyruvate</keyword>
<evidence type="ECO:0000256" key="1">
    <source>
        <dbReference type="ARBA" id="ARBA00004742"/>
    </source>
</evidence>
<feature type="binding site" evidence="10">
    <location>
        <position position="287"/>
    </location>
    <ligand>
        <name>ATP</name>
        <dbReference type="ChEBI" id="CHEBI:30616"/>
    </ligand>
</feature>
<dbReference type="HAMAP" id="MF_00453">
    <property type="entry name" value="PEPCK_ATP"/>
    <property type="match status" value="1"/>
</dbReference>
<evidence type="ECO:0000256" key="9">
    <source>
        <dbReference type="ARBA" id="ARBA00047371"/>
    </source>
</evidence>
<keyword evidence="10" id="KW-0963">Cytoplasm</keyword>
<comment type="caution">
    <text evidence="10">Lacks conserved residue(s) required for the propagation of feature annotation.</text>
</comment>
<evidence type="ECO:0000256" key="7">
    <source>
        <dbReference type="ARBA" id="ARBA00022840"/>
    </source>
</evidence>
<dbReference type="PIRSF" id="PIRSF006294">
    <property type="entry name" value="PEP_crbxkin"/>
    <property type="match status" value="1"/>
</dbReference>
<feature type="binding site" evidence="10">
    <location>
        <position position="325"/>
    </location>
    <ligand>
        <name>substrate</name>
    </ligand>
</feature>
<dbReference type="EC" id="4.1.1.49" evidence="3 10"/>
<comment type="similarity">
    <text evidence="2 10">Belongs to the phosphoenolpyruvate carboxykinase (ATP) family.</text>
</comment>
<feature type="binding site" evidence="10">
    <location>
        <position position="203"/>
    </location>
    <ligand>
        <name>substrate</name>
    </ligand>
</feature>
<protein>
    <recommendedName>
        <fullName evidence="3 10">Phosphoenolpyruvate carboxykinase (ATP)</fullName>
        <shortName evidence="10">PCK</shortName>
        <shortName evidence="10">PEP carboxykinase</shortName>
        <shortName evidence="10">PEPCK</shortName>
        <ecNumber evidence="3 10">4.1.1.49</ecNumber>
    </recommendedName>
</protein>
<proteinExistence type="inferred from homology"/>
<keyword evidence="7 10" id="KW-0067">ATP-binding</keyword>
<keyword evidence="4 10" id="KW-0312">Gluconeogenesis</keyword>
<dbReference type="PANTHER" id="PTHR30031">
    <property type="entry name" value="PHOSPHOENOLPYRUVATE CARBOXYKINASE ATP"/>
    <property type="match status" value="1"/>
</dbReference>
<keyword evidence="12" id="KW-1185">Reference proteome</keyword>
<feature type="binding site" evidence="10">
    <location>
        <position position="450"/>
    </location>
    <ligand>
        <name>ATP</name>
        <dbReference type="ChEBI" id="CHEBI:30616"/>
    </ligand>
</feature>
<comment type="subunit">
    <text evidence="10">Monomer.</text>
</comment>
<evidence type="ECO:0000313" key="12">
    <source>
        <dbReference type="Proteomes" id="UP000199397"/>
    </source>
</evidence>
<dbReference type="Gene3D" id="3.40.449.10">
    <property type="entry name" value="Phosphoenolpyruvate Carboxykinase, domain 1"/>
    <property type="match status" value="1"/>
</dbReference>
<comment type="pathway">
    <text evidence="1 10">Carbohydrate biosynthesis; gluconeogenesis.</text>
</comment>
<reference evidence="11 12" key="1">
    <citation type="submission" date="2016-10" db="EMBL/GenBank/DDBJ databases">
        <authorList>
            <person name="de Groot N.N."/>
        </authorList>
    </citation>
    <scope>NUCLEOTIDE SEQUENCE [LARGE SCALE GENOMIC DNA]</scope>
    <source>
        <strain evidence="11 12">DSM 21228</strain>
    </source>
</reference>
<feature type="binding site" evidence="10">
    <location>
        <position position="197"/>
    </location>
    <ligand>
        <name>substrate</name>
    </ligand>
</feature>
<dbReference type="NCBIfam" id="TIGR00224">
    <property type="entry name" value="pckA"/>
    <property type="match status" value="1"/>
</dbReference>
<evidence type="ECO:0000256" key="4">
    <source>
        <dbReference type="ARBA" id="ARBA00022432"/>
    </source>
</evidence>
<dbReference type="Gene3D" id="3.90.228.20">
    <property type="match status" value="1"/>
</dbReference>
<dbReference type="GO" id="GO:0005524">
    <property type="term" value="F:ATP binding"/>
    <property type="evidence" value="ECO:0007669"/>
    <property type="project" value="UniProtKB-UniRule"/>
</dbReference>
<dbReference type="Gene3D" id="2.170.8.10">
    <property type="entry name" value="Phosphoenolpyruvate Carboxykinase, domain 2"/>
    <property type="match status" value="1"/>
</dbReference>
<evidence type="ECO:0000256" key="2">
    <source>
        <dbReference type="ARBA" id="ARBA00006052"/>
    </source>
</evidence>
<dbReference type="InterPro" id="IPR015994">
    <property type="entry name" value="PEPCK_ATP_CS"/>
</dbReference>
<keyword evidence="11" id="KW-0418">Kinase</keyword>
<dbReference type="GO" id="GO:0016301">
    <property type="term" value="F:kinase activity"/>
    <property type="evidence" value="ECO:0007669"/>
    <property type="project" value="UniProtKB-KW"/>
</dbReference>
<feature type="binding site" evidence="10">
    <location>
        <position position="259"/>
    </location>
    <ligand>
        <name>Mn(2+)</name>
        <dbReference type="ChEBI" id="CHEBI:29035"/>
    </ligand>
</feature>
<dbReference type="GO" id="GO:0006094">
    <property type="term" value="P:gluconeogenesis"/>
    <property type="evidence" value="ECO:0007669"/>
    <property type="project" value="UniProtKB-UniRule"/>
</dbReference>
<dbReference type="GO" id="GO:0005829">
    <property type="term" value="C:cytosol"/>
    <property type="evidence" value="ECO:0007669"/>
    <property type="project" value="TreeGrafter"/>
</dbReference>
<feature type="binding site" evidence="10">
    <location>
        <begin position="238"/>
        <end position="246"/>
    </location>
    <ligand>
        <name>ATP</name>
        <dbReference type="ChEBI" id="CHEBI:30616"/>
    </ligand>
</feature>
<keyword evidence="5 10" id="KW-0547">Nucleotide-binding</keyword>
<organism evidence="11 12">
    <name type="scientific">Thiothrix caldifontis</name>
    <dbReference type="NCBI Taxonomy" id="525918"/>
    <lineage>
        <taxon>Bacteria</taxon>
        <taxon>Pseudomonadati</taxon>
        <taxon>Pseudomonadota</taxon>
        <taxon>Gammaproteobacteria</taxon>
        <taxon>Thiotrichales</taxon>
        <taxon>Thiotrichaceae</taxon>
        <taxon>Thiothrix</taxon>
    </lineage>
</organism>
<feature type="binding site" evidence="10">
    <location>
        <position position="60"/>
    </location>
    <ligand>
        <name>substrate</name>
    </ligand>
</feature>
<dbReference type="PROSITE" id="PS00532">
    <property type="entry name" value="PEPCK_ATP"/>
    <property type="match status" value="1"/>
</dbReference>
<dbReference type="EMBL" id="FNQP01000004">
    <property type="protein sequence ID" value="SEA08685.1"/>
    <property type="molecule type" value="Genomic_DNA"/>
</dbReference>
<sequence length="537" mass="58203">MSTTDTLAQHLASTLGLKNTTNLYWNQSSPVLYEQALNRSEGKISEDGVFVAYTGTFTGRAPNDKFIVDDAGSHDKVWWGKVNKALSEAQFNQVLADALQFLEGRELFVQDLLAGANAADELPVRIITQYAWHALFARNMFIRPDDLNRTLDVTEPKFTVIHVPDMQADPDKHGTHSGAFVLLNLTRGLILIGGTHYAGEIKKSIFSVLNYLLPQRGIMSMHASANVGKKGDVAILFGLSGTGKTTLSADPNRALIGDDEHGWSDTGVFNLEGGCYAKVINLSPEQEPMIYKTTQTFGTVLENVVMDQATRKLNLDDNGITENTRASYPITQIPGALYPGKAGHPKHIIMLTCDAFGVLPPISKLTTEQAMYHFISGYTAKVAGTEKGVTEPTATFSTCFGAPFMALHPSVYADLLGAKINEHGVSCWLVNTGWTGGGYGVGKRMNIHHTRSMVNAALNGDLDQVATRRDAIFGLNIPVACPNVPTEVLEPSSTWVDKAAYEAKATYLASLFHENFAKYSEGVAETICAAGPLKGRA</sequence>
<dbReference type="SUPFAM" id="SSF53795">
    <property type="entry name" value="PEP carboxykinase-like"/>
    <property type="match status" value="1"/>
</dbReference>
<dbReference type="STRING" id="525918.SAMN05660964_00870"/>
<name>A0A1H3YAJ8_9GAMM</name>
<keyword evidence="10" id="KW-0464">Manganese</keyword>
<dbReference type="OrthoDB" id="9806325at2"/>
<dbReference type="RefSeq" id="WP_093065750.1">
    <property type="nucleotide sequence ID" value="NZ_FNQP01000004.1"/>
</dbReference>
<dbReference type="Proteomes" id="UP000199397">
    <property type="component" value="Unassembled WGS sequence"/>
</dbReference>
<evidence type="ECO:0000256" key="10">
    <source>
        <dbReference type="HAMAP-Rule" id="MF_00453"/>
    </source>
</evidence>
<dbReference type="UniPathway" id="UPA00138"/>
<comment type="cofactor">
    <cofactor evidence="10">
        <name>Mn(2+)</name>
        <dbReference type="ChEBI" id="CHEBI:29035"/>
    </cofactor>
    <text evidence="10">Binds 1 Mn(2+) ion per subunit.</text>
</comment>
<evidence type="ECO:0000256" key="5">
    <source>
        <dbReference type="ARBA" id="ARBA00022741"/>
    </source>
</evidence>
<keyword evidence="11" id="KW-0808">Transferase</keyword>
<dbReference type="InterPro" id="IPR001272">
    <property type="entry name" value="PEP_carboxykinase_ATP"/>
</dbReference>
<keyword evidence="8 10" id="KW-0456">Lyase</keyword>
<comment type="function">
    <text evidence="10">Involved in the gluconeogenesis. Catalyzes the conversion of oxaloacetate (OAA) to phosphoenolpyruvate (PEP) through direct phosphoryl transfer between the nucleoside triphosphate and OAA.</text>
</comment>
<dbReference type="CDD" id="cd00484">
    <property type="entry name" value="PEPCK_ATP"/>
    <property type="match status" value="1"/>
</dbReference>
<dbReference type="GO" id="GO:0004612">
    <property type="term" value="F:phosphoenolpyruvate carboxykinase (ATP) activity"/>
    <property type="evidence" value="ECO:0007669"/>
    <property type="project" value="UniProtKB-UniRule"/>
</dbReference>
<feature type="binding site" evidence="10">
    <location>
        <position position="203"/>
    </location>
    <ligand>
        <name>ATP</name>
        <dbReference type="ChEBI" id="CHEBI:30616"/>
    </ligand>
</feature>
<dbReference type="SUPFAM" id="SSF68923">
    <property type="entry name" value="PEP carboxykinase N-terminal domain"/>
    <property type="match status" value="1"/>
</dbReference>
<dbReference type="InterPro" id="IPR008210">
    <property type="entry name" value="PEP_carboxykinase_N"/>
</dbReference>
<dbReference type="PANTHER" id="PTHR30031:SF0">
    <property type="entry name" value="PHOSPHOENOLPYRUVATE CARBOXYKINASE (ATP)"/>
    <property type="match status" value="1"/>
</dbReference>
<feature type="binding site" evidence="10">
    <location>
        <position position="203"/>
    </location>
    <ligand>
        <name>Mn(2+)</name>
        <dbReference type="ChEBI" id="CHEBI:29035"/>
    </ligand>
</feature>
<dbReference type="AlphaFoldDB" id="A0A1H3YAJ8"/>
<feature type="binding site" evidence="10">
    <location>
        <position position="222"/>
    </location>
    <ligand>
        <name>ATP</name>
        <dbReference type="ChEBI" id="CHEBI:30616"/>
    </ligand>
</feature>
<dbReference type="GO" id="GO:0046872">
    <property type="term" value="F:metal ion binding"/>
    <property type="evidence" value="ECO:0007669"/>
    <property type="project" value="UniProtKB-KW"/>
</dbReference>
<dbReference type="NCBIfam" id="NF006820">
    <property type="entry name" value="PRK09344.1-2"/>
    <property type="match status" value="1"/>
</dbReference>
<gene>
    <name evidence="10" type="primary">pckA</name>
    <name evidence="11" type="ORF">SAMN05660964_00870</name>
</gene>
<comment type="subcellular location">
    <subcellularLocation>
        <location evidence="10">Cytoplasm</location>
    </subcellularLocation>
</comment>
<evidence type="ECO:0000256" key="3">
    <source>
        <dbReference type="ARBA" id="ARBA00012363"/>
    </source>
</evidence>
<keyword evidence="10" id="KW-0479">Metal-binding</keyword>